<proteinExistence type="predicted"/>
<comment type="caution">
    <text evidence="2">The sequence shown here is derived from an EMBL/GenBank/DDBJ whole genome shotgun (WGS) entry which is preliminary data.</text>
</comment>
<accession>A0A398BN58</accession>
<keyword evidence="3" id="KW-1185">Reference proteome</keyword>
<name>A0A398BN58_9RHOB</name>
<dbReference type="AlphaFoldDB" id="A0A398BN58"/>
<feature type="region of interest" description="Disordered" evidence="1">
    <location>
        <begin position="211"/>
        <end position="230"/>
    </location>
</feature>
<evidence type="ECO:0000313" key="2">
    <source>
        <dbReference type="EMBL" id="RID91842.1"/>
    </source>
</evidence>
<dbReference type="OrthoDB" id="3358108at2"/>
<dbReference type="Proteomes" id="UP000266649">
    <property type="component" value="Unassembled WGS sequence"/>
</dbReference>
<sequence>MPAYRSDAETQIRTAVVEELRRVMPCARIIHEVNAFSFGNRIDVLAVATDRIVAVEIKSERDKLDRLERQIEAMRGIAHVTIAALHQRFLRRSHLDGLTAPDEARGALVWVYPRATRHGHPEVGQRWLMPGQWGGAATHRDMRLRDGSKAVTMLWRDELISICRRAGIERVSALRMDELADLIRWRLTGAEITRAVCRELRQRRCAEADPPIFDDCGAEPPRDPFEGLLG</sequence>
<protein>
    <submittedName>
        <fullName evidence="2">NERD domain-containing protein</fullName>
    </submittedName>
</protein>
<evidence type="ECO:0000313" key="3">
    <source>
        <dbReference type="Proteomes" id="UP000266649"/>
    </source>
</evidence>
<evidence type="ECO:0000256" key="1">
    <source>
        <dbReference type="SAM" id="MobiDB-lite"/>
    </source>
</evidence>
<dbReference type="EMBL" id="QXXQ01000005">
    <property type="protein sequence ID" value="RID91842.1"/>
    <property type="molecule type" value="Genomic_DNA"/>
</dbReference>
<feature type="compositionally biased region" description="Basic and acidic residues" evidence="1">
    <location>
        <begin position="220"/>
        <end position="230"/>
    </location>
</feature>
<reference evidence="2 3" key="1">
    <citation type="submission" date="2018-09" db="EMBL/GenBank/DDBJ databases">
        <title>Gemmobacter lutimaris sp. nov., a marine bacterium isolated from tidal flat.</title>
        <authorList>
            <person name="Lee D.W."/>
            <person name="Yoo Y."/>
            <person name="Kim J.-J."/>
            <person name="Kim B.S."/>
        </authorList>
    </citation>
    <scope>NUCLEOTIDE SEQUENCE [LARGE SCALE GENOMIC DNA]</scope>
    <source>
        <strain evidence="2 3">YJ-T1-11</strain>
    </source>
</reference>
<gene>
    <name evidence="2" type="ORF">D2N39_11430</name>
</gene>
<dbReference type="RefSeq" id="WP_119134903.1">
    <property type="nucleotide sequence ID" value="NZ_QXXQ01000005.1"/>
</dbReference>
<organism evidence="2 3">
    <name type="scientific">Gemmobacter lutimaris</name>
    <dbReference type="NCBI Taxonomy" id="2306023"/>
    <lineage>
        <taxon>Bacteria</taxon>
        <taxon>Pseudomonadati</taxon>
        <taxon>Pseudomonadota</taxon>
        <taxon>Alphaproteobacteria</taxon>
        <taxon>Rhodobacterales</taxon>
        <taxon>Paracoccaceae</taxon>
        <taxon>Gemmobacter</taxon>
    </lineage>
</organism>